<reference evidence="5" key="1">
    <citation type="submission" date="2015-08" db="EMBL/GenBank/DDBJ databases">
        <authorList>
            <person name="Babu N.S."/>
            <person name="Beckwith C.J."/>
            <person name="Beseler K.G."/>
            <person name="Brison A."/>
            <person name="Carone J.V."/>
            <person name="Caskin T.P."/>
            <person name="Diamond M."/>
            <person name="Durham M.E."/>
            <person name="Foxe J.M."/>
            <person name="Go M."/>
            <person name="Henderson B.A."/>
            <person name="Jones I.B."/>
            <person name="McGettigan J.A."/>
            <person name="Micheletti S.J."/>
            <person name="Nasrallah M.E."/>
            <person name="Ortiz D."/>
            <person name="Piller C.R."/>
            <person name="Privatt S.R."/>
            <person name="Schneider S.L."/>
            <person name="Sharp S."/>
            <person name="Smith T.C."/>
            <person name="Stanton J.D."/>
            <person name="Ullery H.E."/>
            <person name="Wilson R.J."/>
            <person name="Serrano M.G."/>
            <person name="Buck G."/>
            <person name="Lee V."/>
            <person name="Wang Y."/>
            <person name="Carvalho R."/>
            <person name="Voegtly L."/>
            <person name="Shi R."/>
            <person name="Duckworth R."/>
            <person name="Johnson A."/>
            <person name="Loviza R."/>
            <person name="Walstead R."/>
            <person name="Shah Z."/>
            <person name="Kiflezghi M."/>
            <person name="Wade K."/>
            <person name="Ball S.L."/>
            <person name="Bradley K.W."/>
            <person name="Asai D.J."/>
            <person name="Bowman C.A."/>
            <person name="Russell D.A."/>
            <person name="Pope W.H."/>
            <person name="Jacobs-Sera D."/>
            <person name="Hendrix R.W."/>
            <person name="Hatfull G.F."/>
        </authorList>
    </citation>
    <scope>NUCLEOTIDE SEQUENCE [LARGE SCALE GENOMIC DNA]</scope>
    <source>
        <strain evidence="5">JCM 19170</strain>
    </source>
</reference>
<dbReference type="CDD" id="cd04776">
    <property type="entry name" value="HTH_GnyR"/>
    <property type="match status" value="1"/>
</dbReference>
<proteinExistence type="predicted"/>
<evidence type="ECO:0000256" key="2">
    <source>
        <dbReference type="SAM" id="Coils"/>
    </source>
</evidence>
<dbReference type="GO" id="GO:0003700">
    <property type="term" value="F:DNA-binding transcription factor activity"/>
    <property type="evidence" value="ECO:0007669"/>
    <property type="project" value="InterPro"/>
</dbReference>
<feature type="coiled-coil region" evidence="2">
    <location>
        <begin position="89"/>
        <end position="119"/>
    </location>
</feature>
<protein>
    <submittedName>
        <fullName evidence="4">DNA-binding transcriptional regulator, MerR family</fullName>
    </submittedName>
</protein>
<keyword evidence="5" id="KW-1185">Reference proteome</keyword>
<dbReference type="SUPFAM" id="SSF46955">
    <property type="entry name" value="Putative DNA-binding domain"/>
    <property type="match status" value="1"/>
</dbReference>
<evidence type="ECO:0000313" key="4">
    <source>
        <dbReference type="EMBL" id="CUB06599.1"/>
    </source>
</evidence>
<dbReference type="Pfam" id="PF13411">
    <property type="entry name" value="MerR_1"/>
    <property type="match status" value="1"/>
</dbReference>
<dbReference type="InterPro" id="IPR000551">
    <property type="entry name" value="MerR-type_HTH_dom"/>
</dbReference>
<dbReference type="RefSeq" id="WP_055423168.1">
    <property type="nucleotide sequence ID" value="NZ_CYHH01000003.1"/>
</dbReference>
<evidence type="ECO:0000256" key="1">
    <source>
        <dbReference type="ARBA" id="ARBA00023125"/>
    </source>
</evidence>
<keyword evidence="1 4" id="KW-0238">DNA-binding</keyword>
<dbReference type="InterPro" id="IPR009061">
    <property type="entry name" value="DNA-bd_dom_put_sf"/>
</dbReference>
<keyword evidence="2" id="KW-0175">Coiled coil</keyword>
<dbReference type="Gene3D" id="1.10.1660.10">
    <property type="match status" value="1"/>
</dbReference>
<dbReference type="SMART" id="SM00422">
    <property type="entry name" value="HTH_MERR"/>
    <property type="match status" value="1"/>
</dbReference>
<dbReference type="GO" id="GO:0003677">
    <property type="term" value="F:DNA binding"/>
    <property type="evidence" value="ECO:0007669"/>
    <property type="project" value="UniProtKB-KW"/>
</dbReference>
<dbReference type="EMBL" id="CYHH01000003">
    <property type="protein sequence ID" value="CUB06599.1"/>
    <property type="molecule type" value="Genomic_DNA"/>
</dbReference>
<dbReference type="AlphaFoldDB" id="A0A0K6IU61"/>
<dbReference type="PANTHER" id="PTHR30204">
    <property type="entry name" value="REDOX-CYCLING DRUG-SENSING TRANSCRIPTIONAL ACTIVATOR SOXR"/>
    <property type="match status" value="1"/>
</dbReference>
<dbReference type="Proteomes" id="UP000182108">
    <property type="component" value="Unassembled WGS sequence"/>
</dbReference>
<name>A0A0K6IU61_9PROT</name>
<sequence length="146" mass="16989">MSRTEEFFTISDLAREFGITPRTIRYYEDQGLLQPRREGRMRIYGRADRARLKLTLRGKRLGLSLAQIKELIDMYDGRHDSAPQLRRFLSVLEERRRTLEQQRSDIEAVLGEIDMLERQCLSLLGHDARGAEAARQELQARVEAAT</sequence>
<evidence type="ECO:0000313" key="5">
    <source>
        <dbReference type="Proteomes" id="UP000182108"/>
    </source>
</evidence>
<dbReference type="PROSITE" id="PS50937">
    <property type="entry name" value="HTH_MERR_2"/>
    <property type="match status" value="1"/>
</dbReference>
<dbReference type="OrthoDB" id="9803659at2"/>
<evidence type="ECO:0000259" key="3">
    <source>
        <dbReference type="PROSITE" id="PS50937"/>
    </source>
</evidence>
<organism evidence="4 5">
    <name type="scientific">Tepidiphilus thermophilus</name>
    <dbReference type="NCBI Taxonomy" id="876478"/>
    <lineage>
        <taxon>Bacteria</taxon>
        <taxon>Pseudomonadati</taxon>
        <taxon>Pseudomonadota</taxon>
        <taxon>Hydrogenophilia</taxon>
        <taxon>Hydrogenophilales</taxon>
        <taxon>Hydrogenophilaceae</taxon>
        <taxon>Tepidiphilus</taxon>
    </lineage>
</organism>
<feature type="domain" description="HTH merR-type" evidence="3">
    <location>
        <begin position="7"/>
        <end position="74"/>
    </location>
</feature>
<dbReference type="PANTHER" id="PTHR30204:SF58">
    <property type="entry name" value="HTH-TYPE TRANSCRIPTIONAL REGULATOR YFMP"/>
    <property type="match status" value="1"/>
</dbReference>
<accession>A0A0K6IU61</accession>
<gene>
    <name evidence="4" type="ORF">Ga0061068_103222</name>
</gene>
<dbReference type="InterPro" id="IPR047057">
    <property type="entry name" value="MerR_fam"/>
</dbReference>